<evidence type="ECO:0000256" key="1">
    <source>
        <dbReference type="ARBA" id="ARBA00005189"/>
    </source>
</evidence>
<evidence type="ECO:0000256" key="2">
    <source>
        <dbReference type="ARBA" id="ARBA00022679"/>
    </source>
</evidence>
<dbReference type="STRING" id="1449350.OCH239_17730"/>
<evidence type="ECO:0000256" key="3">
    <source>
        <dbReference type="ARBA" id="ARBA00023315"/>
    </source>
</evidence>
<dbReference type="eggNOG" id="COG0204">
    <property type="taxonomic scope" value="Bacteria"/>
</dbReference>
<proteinExistence type="predicted"/>
<dbReference type="GO" id="GO:0006654">
    <property type="term" value="P:phosphatidic acid biosynthetic process"/>
    <property type="evidence" value="ECO:0007669"/>
    <property type="project" value="TreeGrafter"/>
</dbReference>
<evidence type="ECO:0000313" key="6">
    <source>
        <dbReference type="EMBL" id="ETX15127.1"/>
    </source>
</evidence>
<feature type="domain" description="Phospholipid/glycerol acyltransferase" evidence="5">
    <location>
        <begin position="73"/>
        <end position="187"/>
    </location>
</feature>
<dbReference type="PATRIC" id="fig|1449350.3.peg.1548"/>
<dbReference type="Pfam" id="PF01553">
    <property type="entry name" value="Acyltransferase"/>
    <property type="match status" value="1"/>
</dbReference>
<gene>
    <name evidence="6" type="ORF">OCH239_17730</name>
</gene>
<evidence type="ECO:0000313" key="7">
    <source>
        <dbReference type="Proteomes" id="UP000022447"/>
    </source>
</evidence>
<dbReference type="RefSeq" id="WP_037260561.1">
    <property type="nucleotide sequence ID" value="NZ_JALZ01000006.1"/>
</dbReference>
<dbReference type="PANTHER" id="PTHR10434:SF40">
    <property type="entry name" value="1-ACYL-SN-GLYCEROL-3-PHOSPHATE ACYLTRANSFERASE"/>
    <property type="match status" value="1"/>
</dbReference>
<evidence type="ECO:0000256" key="4">
    <source>
        <dbReference type="SAM" id="Phobius"/>
    </source>
</evidence>
<keyword evidence="3 6" id="KW-0012">Acyltransferase</keyword>
<keyword evidence="7" id="KW-1185">Reference proteome</keyword>
<dbReference type="PANTHER" id="PTHR10434">
    <property type="entry name" value="1-ACYL-SN-GLYCEROL-3-PHOSPHATE ACYLTRANSFERASE"/>
    <property type="match status" value="1"/>
</dbReference>
<protein>
    <submittedName>
        <fullName evidence="6">Glycerol acyltransferase</fullName>
    </submittedName>
</protein>
<dbReference type="AlphaFoldDB" id="X7EGR6"/>
<name>X7EGR6_9RHOB</name>
<dbReference type="OrthoDB" id="5290997at2"/>
<organism evidence="6 7">
    <name type="scientific">Roseivivax halodurans JCM 10272</name>
    <dbReference type="NCBI Taxonomy" id="1449350"/>
    <lineage>
        <taxon>Bacteria</taxon>
        <taxon>Pseudomonadati</taxon>
        <taxon>Pseudomonadota</taxon>
        <taxon>Alphaproteobacteria</taxon>
        <taxon>Rhodobacterales</taxon>
        <taxon>Roseobacteraceae</taxon>
        <taxon>Roseivivax</taxon>
    </lineage>
</organism>
<accession>X7EGR6</accession>
<dbReference type="GO" id="GO:0003841">
    <property type="term" value="F:1-acylglycerol-3-phosphate O-acyltransferase activity"/>
    <property type="evidence" value="ECO:0007669"/>
    <property type="project" value="TreeGrafter"/>
</dbReference>
<keyword evidence="4" id="KW-0472">Membrane</keyword>
<dbReference type="Proteomes" id="UP000022447">
    <property type="component" value="Unassembled WGS sequence"/>
</dbReference>
<keyword evidence="2 6" id="KW-0808">Transferase</keyword>
<sequence length="246" mass="27503">MKDALQWTRSLIYTVHVYFLMLVWGIVFLPAALVSRQAARFACRSYARYAMWSLRWMVGLRTEVRGEIPTDEVMVAAKHQSFLDILMIFAALPRAKFIMKRELLWTPAIGLYAYRVGCVPVDRGKRGQAISKMLADVDKGKALPGQLVIYPQGTRVAPEDKVKYKTGTAALFRELGQDCVPVATNVGLFWPRSGIMKRPGLGVVEFLPRIPADAPKATMLARLEYEVELASDKLLAEARDAVVAAE</sequence>
<dbReference type="SUPFAM" id="SSF69593">
    <property type="entry name" value="Glycerol-3-phosphate (1)-acyltransferase"/>
    <property type="match status" value="1"/>
</dbReference>
<dbReference type="EMBL" id="JALZ01000006">
    <property type="protein sequence ID" value="ETX15127.1"/>
    <property type="molecule type" value="Genomic_DNA"/>
</dbReference>
<reference evidence="6 7" key="1">
    <citation type="submission" date="2014-01" db="EMBL/GenBank/DDBJ databases">
        <title>Roseivivax halodurans JCM 10272 Genome Sequencing.</title>
        <authorList>
            <person name="Lai Q."/>
            <person name="Li G."/>
            <person name="Shao Z."/>
        </authorList>
    </citation>
    <scope>NUCLEOTIDE SEQUENCE [LARGE SCALE GENOMIC DNA]</scope>
    <source>
        <strain evidence="6 7">JCM 10272</strain>
    </source>
</reference>
<comment type="caution">
    <text evidence="6">The sequence shown here is derived from an EMBL/GenBank/DDBJ whole genome shotgun (WGS) entry which is preliminary data.</text>
</comment>
<feature type="transmembrane region" description="Helical" evidence="4">
    <location>
        <begin position="12"/>
        <end position="34"/>
    </location>
</feature>
<comment type="pathway">
    <text evidence="1">Lipid metabolism.</text>
</comment>
<dbReference type="InterPro" id="IPR002123">
    <property type="entry name" value="Plipid/glycerol_acylTrfase"/>
</dbReference>
<dbReference type="CDD" id="cd07989">
    <property type="entry name" value="LPLAT_AGPAT-like"/>
    <property type="match status" value="1"/>
</dbReference>
<keyword evidence="4" id="KW-1133">Transmembrane helix</keyword>
<keyword evidence="4" id="KW-0812">Transmembrane</keyword>
<dbReference type="SMART" id="SM00563">
    <property type="entry name" value="PlsC"/>
    <property type="match status" value="1"/>
</dbReference>
<evidence type="ECO:0000259" key="5">
    <source>
        <dbReference type="SMART" id="SM00563"/>
    </source>
</evidence>